<evidence type="ECO:0000256" key="1">
    <source>
        <dbReference type="ARBA" id="ARBA00023015"/>
    </source>
</evidence>
<feature type="DNA-binding region" description="H-T-H motif" evidence="4">
    <location>
        <begin position="41"/>
        <end position="60"/>
    </location>
</feature>
<dbReference type="AlphaFoldDB" id="A0A917YNL8"/>
<dbReference type="GO" id="GO:0003677">
    <property type="term" value="F:DNA binding"/>
    <property type="evidence" value="ECO:0007669"/>
    <property type="project" value="UniProtKB-UniRule"/>
</dbReference>
<feature type="domain" description="HTH tetR-type" evidence="5">
    <location>
        <begin position="18"/>
        <end position="78"/>
    </location>
</feature>
<dbReference type="SUPFAM" id="SSF46689">
    <property type="entry name" value="Homeodomain-like"/>
    <property type="match status" value="1"/>
</dbReference>
<dbReference type="Pfam" id="PF00440">
    <property type="entry name" value="TetR_N"/>
    <property type="match status" value="1"/>
</dbReference>
<name>A0A917YNL8_9RHOB</name>
<keyword evidence="2 4" id="KW-0238">DNA-binding</keyword>
<keyword evidence="3" id="KW-0804">Transcription</keyword>
<accession>A0A917YNL8</accession>
<evidence type="ECO:0000256" key="2">
    <source>
        <dbReference type="ARBA" id="ARBA00023125"/>
    </source>
</evidence>
<dbReference type="PROSITE" id="PS50977">
    <property type="entry name" value="HTH_TETR_2"/>
    <property type="match status" value="1"/>
</dbReference>
<keyword evidence="1" id="KW-0805">Transcription regulation</keyword>
<dbReference type="PANTHER" id="PTHR47506">
    <property type="entry name" value="TRANSCRIPTIONAL REGULATORY PROTEIN"/>
    <property type="match status" value="1"/>
</dbReference>
<evidence type="ECO:0000313" key="6">
    <source>
        <dbReference type="EMBL" id="GGO38878.1"/>
    </source>
</evidence>
<evidence type="ECO:0000313" key="7">
    <source>
        <dbReference type="Proteomes" id="UP000598196"/>
    </source>
</evidence>
<sequence>MAVMLATPTIRGAYDFREQREAEILDRIRQTFADKGFDGASMQDLARAAGMSVGNFYRYFPSKAAMVQAIVRRELAELEQNFAMVLGAPDPFVALRAGLHQRIEQDSRGCSEGTLWCEITAAAARKPEIAQIVLDMEHEITRYFILAFQRITGLCAEEAERRFEAHAILAVTLIKAVAMRGGHGFETGSNDLLALVKRMTDVLLNEVASARSIG</sequence>
<organism evidence="6 7">
    <name type="scientific">Gemmobacter aquaticus</name>
    <dbReference type="NCBI Taxonomy" id="490185"/>
    <lineage>
        <taxon>Bacteria</taxon>
        <taxon>Pseudomonadati</taxon>
        <taxon>Pseudomonadota</taxon>
        <taxon>Alphaproteobacteria</taxon>
        <taxon>Rhodobacterales</taxon>
        <taxon>Paracoccaceae</taxon>
        <taxon>Gemmobacter</taxon>
    </lineage>
</organism>
<comment type="caution">
    <text evidence="6">The sequence shown here is derived from an EMBL/GenBank/DDBJ whole genome shotgun (WGS) entry which is preliminary data.</text>
</comment>
<reference evidence="6 7" key="1">
    <citation type="journal article" date="2014" name="Int. J. Syst. Evol. Microbiol.">
        <title>Complete genome sequence of Corynebacterium casei LMG S-19264T (=DSM 44701T), isolated from a smear-ripened cheese.</title>
        <authorList>
            <consortium name="US DOE Joint Genome Institute (JGI-PGF)"/>
            <person name="Walter F."/>
            <person name="Albersmeier A."/>
            <person name="Kalinowski J."/>
            <person name="Ruckert C."/>
        </authorList>
    </citation>
    <scope>NUCLEOTIDE SEQUENCE [LARGE SCALE GENOMIC DNA]</scope>
    <source>
        <strain evidence="6 7">CGMCC 1.7029</strain>
    </source>
</reference>
<dbReference type="EMBL" id="BMLP01000014">
    <property type="protein sequence ID" value="GGO38878.1"/>
    <property type="molecule type" value="Genomic_DNA"/>
</dbReference>
<dbReference type="PRINTS" id="PR00455">
    <property type="entry name" value="HTHTETR"/>
</dbReference>
<gene>
    <name evidence="6" type="ORF">GCM10010991_36860</name>
</gene>
<dbReference type="InterPro" id="IPR009057">
    <property type="entry name" value="Homeodomain-like_sf"/>
</dbReference>
<evidence type="ECO:0000259" key="5">
    <source>
        <dbReference type="PROSITE" id="PS50977"/>
    </source>
</evidence>
<evidence type="ECO:0000256" key="3">
    <source>
        <dbReference type="ARBA" id="ARBA00023163"/>
    </source>
</evidence>
<keyword evidence="7" id="KW-1185">Reference proteome</keyword>
<dbReference type="InterPro" id="IPR001647">
    <property type="entry name" value="HTH_TetR"/>
</dbReference>
<dbReference type="PANTHER" id="PTHR47506:SF7">
    <property type="entry name" value="TRANSCRIPTIONAL REGULATORY PROTEIN"/>
    <property type="match status" value="1"/>
</dbReference>
<proteinExistence type="predicted"/>
<protein>
    <submittedName>
        <fullName evidence="6">TetR family transcriptional regulator</fullName>
    </submittedName>
</protein>
<dbReference type="Proteomes" id="UP000598196">
    <property type="component" value="Unassembled WGS sequence"/>
</dbReference>
<evidence type="ECO:0000256" key="4">
    <source>
        <dbReference type="PROSITE-ProRule" id="PRU00335"/>
    </source>
</evidence>
<dbReference type="Gene3D" id="1.10.357.10">
    <property type="entry name" value="Tetracycline Repressor, domain 2"/>
    <property type="match status" value="1"/>
</dbReference>